<name>A0A9E8N8B1_9BACT</name>
<dbReference type="SUPFAM" id="SSF46894">
    <property type="entry name" value="C-terminal effector domain of the bipartite response regulators"/>
    <property type="match status" value="1"/>
</dbReference>
<dbReference type="GO" id="GO:0006355">
    <property type="term" value="P:regulation of DNA-templated transcription"/>
    <property type="evidence" value="ECO:0007669"/>
    <property type="project" value="InterPro"/>
</dbReference>
<dbReference type="Pfam" id="PF00486">
    <property type="entry name" value="Trans_reg_C"/>
    <property type="match status" value="1"/>
</dbReference>
<dbReference type="CDD" id="cd00383">
    <property type="entry name" value="trans_reg_C"/>
    <property type="match status" value="1"/>
</dbReference>
<protein>
    <submittedName>
        <fullName evidence="4">Winged helix-turn-helix domain-containing protein</fullName>
    </submittedName>
</protein>
<dbReference type="RefSeq" id="WP_244820965.1">
    <property type="nucleotide sequence ID" value="NZ_CP112998.1"/>
</dbReference>
<evidence type="ECO:0000313" key="5">
    <source>
        <dbReference type="Proteomes" id="UP001164653"/>
    </source>
</evidence>
<dbReference type="Gene3D" id="1.10.10.10">
    <property type="entry name" value="Winged helix-like DNA-binding domain superfamily/Winged helix DNA-binding domain"/>
    <property type="match status" value="1"/>
</dbReference>
<dbReference type="SMART" id="SM00862">
    <property type="entry name" value="Trans_reg_C"/>
    <property type="match status" value="1"/>
</dbReference>
<dbReference type="KEGG" id="dpf:ON006_19075"/>
<gene>
    <name evidence="4" type="ORF">ON006_19075</name>
</gene>
<keyword evidence="1 2" id="KW-0238">DNA-binding</keyword>
<dbReference type="EMBL" id="CP112998">
    <property type="protein sequence ID" value="WAC09851.1"/>
    <property type="molecule type" value="Genomic_DNA"/>
</dbReference>
<sequence length="299" mass="33491">MIHSASPVFKTILRNICFLFAVMCLPGNRSVANNESVRFAEKANLALRRTAHHLLIANGDTLSAIPPVKQLDANTFSIRMEHVLDYAKLPGLLQESLKMQDITSGYNVAVLDCDKGELRLGYNFLELKQKDGVACQKRKNEGQCYQLQVSFIPQKQEANSGGQNWFMLSLGGALAGLGLVAWNKSRHRKITEPTQEALISPKLEFSKSYLDIQNQTLVSGNIVQQLTFRETKLLGLFARHTNQVLERDMILKSVWEDEGVTVGRSIDVFVSRLRKMLANDPHVKITAIHGVGYKMEVHS</sequence>
<feature type="DNA-binding region" description="OmpR/PhoB-type" evidence="2">
    <location>
        <begin position="200"/>
        <end position="297"/>
    </location>
</feature>
<feature type="domain" description="OmpR/PhoB-type" evidence="3">
    <location>
        <begin position="200"/>
        <end position="297"/>
    </location>
</feature>
<dbReference type="InterPro" id="IPR016032">
    <property type="entry name" value="Sig_transdc_resp-reg_C-effctor"/>
</dbReference>
<proteinExistence type="predicted"/>
<dbReference type="Proteomes" id="UP001164653">
    <property type="component" value="Chromosome"/>
</dbReference>
<keyword evidence="5" id="KW-1185">Reference proteome</keyword>
<dbReference type="InterPro" id="IPR001867">
    <property type="entry name" value="OmpR/PhoB-type_DNA-bd"/>
</dbReference>
<accession>A0A9E8N8B1</accession>
<dbReference type="GO" id="GO:0000160">
    <property type="term" value="P:phosphorelay signal transduction system"/>
    <property type="evidence" value="ECO:0007669"/>
    <property type="project" value="InterPro"/>
</dbReference>
<reference evidence="4" key="1">
    <citation type="submission" date="2022-11" db="EMBL/GenBank/DDBJ databases">
        <title>Dyadobacter pollutisoli sp. nov., isolated from plastic dumped soil.</title>
        <authorList>
            <person name="Kim J.M."/>
            <person name="Kim K.R."/>
            <person name="Lee J.K."/>
            <person name="Hao L."/>
            <person name="Jeon C.O."/>
        </authorList>
    </citation>
    <scope>NUCLEOTIDE SEQUENCE</scope>
    <source>
        <strain evidence="4">U1</strain>
    </source>
</reference>
<organism evidence="4 5">
    <name type="scientific">Dyadobacter pollutisoli</name>
    <dbReference type="NCBI Taxonomy" id="2910158"/>
    <lineage>
        <taxon>Bacteria</taxon>
        <taxon>Pseudomonadati</taxon>
        <taxon>Bacteroidota</taxon>
        <taxon>Cytophagia</taxon>
        <taxon>Cytophagales</taxon>
        <taxon>Spirosomataceae</taxon>
        <taxon>Dyadobacter</taxon>
    </lineage>
</organism>
<evidence type="ECO:0000256" key="1">
    <source>
        <dbReference type="ARBA" id="ARBA00023125"/>
    </source>
</evidence>
<evidence type="ECO:0000259" key="3">
    <source>
        <dbReference type="PROSITE" id="PS51755"/>
    </source>
</evidence>
<dbReference type="PROSITE" id="PS51755">
    <property type="entry name" value="OMPR_PHOB"/>
    <property type="match status" value="1"/>
</dbReference>
<evidence type="ECO:0000313" key="4">
    <source>
        <dbReference type="EMBL" id="WAC09851.1"/>
    </source>
</evidence>
<dbReference type="InterPro" id="IPR036388">
    <property type="entry name" value="WH-like_DNA-bd_sf"/>
</dbReference>
<dbReference type="GO" id="GO:0003677">
    <property type="term" value="F:DNA binding"/>
    <property type="evidence" value="ECO:0007669"/>
    <property type="project" value="UniProtKB-UniRule"/>
</dbReference>
<evidence type="ECO:0000256" key="2">
    <source>
        <dbReference type="PROSITE-ProRule" id="PRU01091"/>
    </source>
</evidence>
<dbReference type="AlphaFoldDB" id="A0A9E8N8B1"/>